<dbReference type="InterPro" id="IPR013419">
    <property type="entry name" value="CRISPR-assoc_prot_Cas7/Csh2"/>
</dbReference>
<dbReference type="KEGG" id="thyd:TTHT_0176"/>
<sequence>MNNEVLNSEILFIYDCKGCNPNGDPDNENKPRMDLLKEKVLVSDVRLKRYIRDFFQNIKEKPIFVSKVDDKTVDATDRFAYFIAELLLNDEKYKDKLKKLTKENKISRDELVNLIKGNDKENDKKNKKNHWDLIDIDDFLNYFIDVRLFGVTLPIKDAKRGSSITFTGPVQFNWGYTLNKTELIESPSITSHFAGRIKGEGEEGGAIGKDWKIYYGVISFYGRVSGNSAKRTNLTNEDIKLLDEAIWKSIITETNTRTKIGQHPLFYLRVEFNDKETYIGDLRRYIDIDKKEGLRDIVDFKLNIGKLVEKFKNFEIKKIVFKKSDDVSIEEIETLKKEFQNKIEEL</sequence>
<dbReference type="EMBL" id="AP017470">
    <property type="protein sequence ID" value="BBB31813.1"/>
    <property type="molecule type" value="Genomic_DNA"/>
</dbReference>
<dbReference type="GO" id="GO:0043571">
    <property type="term" value="P:maintenance of CRISPR repeat elements"/>
    <property type="evidence" value="ECO:0007669"/>
    <property type="project" value="InterPro"/>
</dbReference>
<accession>A0A7R6PY91</accession>
<evidence type="ECO:0000313" key="3">
    <source>
        <dbReference type="Proteomes" id="UP000595564"/>
    </source>
</evidence>
<protein>
    <submittedName>
        <fullName evidence="2">CRISPR-associated protein Csh2</fullName>
    </submittedName>
</protein>
<organism evidence="2 3">
    <name type="scientific">Thermotomaculum hydrothermale</name>
    <dbReference type="NCBI Taxonomy" id="981385"/>
    <lineage>
        <taxon>Bacteria</taxon>
        <taxon>Pseudomonadati</taxon>
        <taxon>Acidobacteriota</taxon>
        <taxon>Holophagae</taxon>
        <taxon>Thermotomaculales</taxon>
        <taxon>Thermotomaculaceae</taxon>
        <taxon>Thermotomaculum</taxon>
    </lineage>
</organism>
<dbReference type="NCBIfam" id="TIGR01595">
    <property type="entry name" value="cas_CT1132"/>
    <property type="match status" value="1"/>
</dbReference>
<evidence type="ECO:0000256" key="1">
    <source>
        <dbReference type="SAM" id="Coils"/>
    </source>
</evidence>
<dbReference type="RefSeq" id="WP_201328146.1">
    <property type="nucleotide sequence ID" value="NZ_AP017470.1"/>
</dbReference>
<keyword evidence="1" id="KW-0175">Coiled coil</keyword>
<gene>
    <name evidence="2" type="primary">csh2</name>
    <name evidence="2" type="ORF">TTHT_0176</name>
</gene>
<dbReference type="InterPro" id="IPR006482">
    <property type="entry name" value="Cas7_Csh2/Csh2"/>
</dbReference>
<dbReference type="NCBIfam" id="TIGR02590">
    <property type="entry name" value="cas_Csh2"/>
    <property type="match status" value="1"/>
</dbReference>
<dbReference type="AlphaFoldDB" id="A0A7R6PY91"/>
<keyword evidence="3" id="KW-1185">Reference proteome</keyword>
<dbReference type="Proteomes" id="UP000595564">
    <property type="component" value="Chromosome"/>
</dbReference>
<feature type="coiled-coil region" evidence="1">
    <location>
        <begin position="83"/>
        <end position="110"/>
    </location>
</feature>
<evidence type="ECO:0000313" key="2">
    <source>
        <dbReference type="EMBL" id="BBB31813.1"/>
    </source>
</evidence>
<reference evidence="2 3" key="1">
    <citation type="journal article" date="2012" name="Extremophiles">
        <title>Thermotomaculum hydrothermale gen. nov., sp. nov., a novel heterotrophic thermophile within the phylum Acidobacteria from a deep-sea hydrothermal vent chimney in the Southern Okinawa Trough.</title>
        <authorList>
            <person name="Izumi H."/>
            <person name="Nunoura T."/>
            <person name="Miyazaki M."/>
            <person name="Mino S."/>
            <person name="Toki T."/>
            <person name="Takai K."/>
            <person name="Sako Y."/>
            <person name="Sawabe T."/>
            <person name="Nakagawa S."/>
        </authorList>
    </citation>
    <scope>NUCLEOTIDE SEQUENCE [LARGE SCALE GENOMIC DNA]</scope>
    <source>
        <strain evidence="2 3">AC55</strain>
    </source>
</reference>
<dbReference type="Pfam" id="PF05107">
    <property type="entry name" value="Cas_Cas7"/>
    <property type="match status" value="1"/>
</dbReference>
<proteinExistence type="predicted"/>
<name>A0A7R6PY91_9BACT</name>